<comment type="caution">
    <text evidence="8">The sequence shown here is derived from an EMBL/GenBank/DDBJ whole genome shotgun (WGS) entry which is preliminary data.</text>
</comment>
<keyword evidence="6" id="KW-0732">Signal</keyword>
<dbReference type="PANTHER" id="PTHR47053:SF1">
    <property type="entry name" value="MUREIN DD-ENDOPEPTIDASE MEPH-RELATED"/>
    <property type="match status" value="1"/>
</dbReference>
<dbReference type="InterPro" id="IPR051202">
    <property type="entry name" value="Peptidase_C40"/>
</dbReference>
<feature type="compositionally biased region" description="Basic and acidic residues" evidence="5">
    <location>
        <begin position="195"/>
        <end position="215"/>
    </location>
</feature>
<reference evidence="8 9" key="1">
    <citation type="submission" date="2018-11" db="EMBL/GenBank/DDBJ databases">
        <title>Genomes From Bacteria Associated with the Canine Oral Cavity: a Test Case for Automated Genome-Based Taxonomic Assignment.</title>
        <authorList>
            <person name="Coil D.A."/>
            <person name="Jospin G."/>
            <person name="Darling A.E."/>
            <person name="Wallis C."/>
            <person name="Davis I.J."/>
            <person name="Harris S."/>
            <person name="Eisen J.A."/>
            <person name="Holcombe L.J."/>
            <person name="O'Flynn C."/>
        </authorList>
    </citation>
    <scope>NUCLEOTIDE SEQUENCE [LARGE SCALE GENOMIC DNA]</scope>
    <source>
        <strain evidence="8 9">OH2822_COT-296</strain>
    </source>
</reference>
<evidence type="ECO:0000313" key="8">
    <source>
        <dbReference type="EMBL" id="RRD50983.1"/>
    </source>
</evidence>
<dbReference type="GO" id="GO:0008234">
    <property type="term" value="F:cysteine-type peptidase activity"/>
    <property type="evidence" value="ECO:0007669"/>
    <property type="project" value="UniProtKB-KW"/>
</dbReference>
<evidence type="ECO:0000256" key="6">
    <source>
        <dbReference type="SAM" id="SignalP"/>
    </source>
</evidence>
<evidence type="ECO:0000259" key="7">
    <source>
        <dbReference type="PROSITE" id="PS51935"/>
    </source>
</evidence>
<dbReference type="PANTHER" id="PTHR47053">
    <property type="entry name" value="MUREIN DD-ENDOPEPTIDASE MEPH-RELATED"/>
    <property type="match status" value="1"/>
</dbReference>
<gene>
    <name evidence="8" type="ORF">EII35_02740</name>
</gene>
<dbReference type="PROSITE" id="PS51935">
    <property type="entry name" value="NLPC_P60"/>
    <property type="match status" value="1"/>
</dbReference>
<feature type="compositionally biased region" description="Low complexity" evidence="5">
    <location>
        <begin position="216"/>
        <end position="230"/>
    </location>
</feature>
<evidence type="ECO:0000256" key="1">
    <source>
        <dbReference type="ARBA" id="ARBA00007074"/>
    </source>
</evidence>
<dbReference type="InterPro" id="IPR038765">
    <property type="entry name" value="Papain-like_cys_pep_sf"/>
</dbReference>
<organism evidence="8 9">
    <name type="scientific">Arachnia propionica</name>
    <dbReference type="NCBI Taxonomy" id="1750"/>
    <lineage>
        <taxon>Bacteria</taxon>
        <taxon>Bacillati</taxon>
        <taxon>Actinomycetota</taxon>
        <taxon>Actinomycetes</taxon>
        <taxon>Propionibacteriales</taxon>
        <taxon>Propionibacteriaceae</taxon>
        <taxon>Arachnia</taxon>
    </lineage>
</organism>
<evidence type="ECO:0000256" key="4">
    <source>
        <dbReference type="ARBA" id="ARBA00022807"/>
    </source>
</evidence>
<protein>
    <submittedName>
        <fullName evidence="8">Peptidoglycan endopeptidase</fullName>
    </submittedName>
</protein>
<dbReference type="OrthoDB" id="5177647at2"/>
<feature type="domain" description="NlpC/P60" evidence="7">
    <location>
        <begin position="247"/>
        <end position="362"/>
    </location>
</feature>
<feature type="chain" id="PRO_5018210357" evidence="6">
    <location>
        <begin position="26"/>
        <end position="362"/>
    </location>
</feature>
<keyword evidence="3" id="KW-0378">Hydrolase</keyword>
<evidence type="ECO:0000313" key="9">
    <source>
        <dbReference type="Proteomes" id="UP000280935"/>
    </source>
</evidence>
<keyword evidence="4" id="KW-0788">Thiol protease</keyword>
<keyword evidence="2" id="KW-0645">Protease</keyword>
<dbReference type="AlphaFoldDB" id="A0A3P1X2L1"/>
<evidence type="ECO:0000256" key="2">
    <source>
        <dbReference type="ARBA" id="ARBA00022670"/>
    </source>
</evidence>
<comment type="similarity">
    <text evidence="1">Belongs to the peptidase C40 family.</text>
</comment>
<dbReference type="GO" id="GO:0006508">
    <property type="term" value="P:proteolysis"/>
    <property type="evidence" value="ECO:0007669"/>
    <property type="project" value="UniProtKB-KW"/>
</dbReference>
<feature type="region of interest" description="Disordered" evidence="5">
    <location>
        <begin position="195"/>
        <end position="252"/>
    </location>
</feature>
<dbReference type="RefSeq" id="WP_125226931.1">
    <property type="nucleotide sequence ID" value="NZ_RQYT01000003.1"/>
</dbReference>
<evidence type="ECO:0000256" key="5">
    <source>
        <dbReference type="SAM" id="MobiDB-lite"/>
    </source>
</evidence>
<dbReference type="Gene3D" id="3.90.1720.10">
    <property type="entry name" value="endopeptidase domain like (from Nostoc punctiforme)"/>
    <property type="match status" value="1"/>
</dbReference>
<dbReference type="EMBL" id="RQYT01000003">
    <property type="protein sequence ID" value="RRD50983.1"/>
    <property type="molecule type" value="Genomic_DNA"/>
</dbReference>
<name>A0A3P1X2L1_9ACTN</name>
<feature type="signal peptide" evidence="6">
    <location>
        <begin position="1"/>
        <end position="25"/>
    </location>
</feature>
<accession>A0A3P1X2L1</accession>
<evidence type="ECO:0000256" key="3">
    <source>
        <dbReference type="ARBA" id="ARBA00022801"/>
    </source>
</evidence>
<proteinExistence type="inferred from homology"/>
<dbReference type="SUPFAM" id="SSF54001">
    <property type="entry name" value="Cysteine proteinases"/>
    <property type="match status" value="1"/>
</dbReference>
<dbReference type="InterPro" id="IPR000064">
    <property type="entry name" value="NLP_P60_dom"/>
</dbReference>
<sequence length="362" mass="38576">MKTIRTGLVGLLVATSAVFVPMATADPDKVSQAKAELERIREEAAAIDADIIEVAARADEAAAKLAGINTDLTAQEQRVAQLGADLGDVAMLQFNGGGLDVTTQLLSSATDSSFLSGLATIQNEADRSNSDLQALQVEQARLDNLRDQQVSITEAIEQDKAAKEQLAADFDAKEAQAEAVFNRLNAEEQERLRRLEEQREREQQERDRREREAAASRDAASAPSPSAAPSEEAEKPEKPTTPAPPASSRGGSAVEVALAQVGKRYVWGTAGPNTFDCSGLMSYAYRQQGISLPRTASQQYGVGTPVSKGDLQPGDLVFYYSGISHVGMYIGDGKIVHAANPRSGVTVTGVNSMPYQGARRVG</sequence>
<dbReference type="Pfam" id="PF00877">
    <property type="entry name" value="NLPC_P60"/>
    <property type="match status" value="1"/>
</dbReference>
<dbReference type="Proteomes" id="UP000280935">
    <property type="component" value="Unassembled WGS sequence"/>
</dbReference>